<dbReference type="RefSeq" id="WP_107724611.1">
    <property type="nucleotide sequence ID" value="NZ_PZZP01000001.1"/>
</dbReference>
<accession>A0A2T4Z778</accession>
<dbReference type="AlphaFoldDB" id="A0A2T4Z778"/>
<dbReference type="Proteomes" id="UP000241639">
    <property type="component" value="Unassembled WGS sequence"/>
</dbReference>
<organism evidence="1 2">
    <name type="scientific">Desmospora activa DSM 45169</name>
    <dbReference type="NCBI Taxonomy" id="1121389"/>
    <lineage>
        <taxon>Bacteria</taxon>
        <taxon>Bacillati</taxon>
        <taxon>Bacillota</taxon>
        <taxon>Bacilli</taxon>
        <taxon>Bacillales</taxon>
        <taxon>Thermoactinomycetaceae</taxon>
        <taxon>Desmospora</taxon>
    </lineage>
</organism>
<dbReference type="OrthoDB" id="1683552at2"/>
<sequence>MNTSTGCPICNGFDLLEAMCPHCGERMEDCGRSFDLLADYSPYRPIDDMKHNDGLLDLNPQRCPHILYCRSCGYDEHHLVNEQPL</sequence>
<protein>
    <submittedName>
        <fullName evidence="1">Uncharacterized protein</fullName>
    </submittedName>
</protein>
<name>A0A2T4Z778_9BACL</name>
<evidence type="ECO:0000313" key="1">
    <source>
        <dbReference type="EMBL" id="PTM57733.1"/>
    </source>
</evidence>
<keyword evidence="2" id="KW-1185">Reference proteome</keyword>
<proteinExistence type="predicted"/>
<dbReference type="EMBL" id="PZZP01000001">
    <property type="protein sequence ID" value="PTM57733.1"/>
    <property type="molecule type" value="Genomic_DNA"/>
</dbReference>
<comment type="caution">
    <text evidence="1">The sequence shown here is derived from an EMBL/GenBank/DDBJ whole genome shotgun (WGS) entry which is preliminary data.</text>
</comment>
<reference evidence="1 2" key="1">
    <citation type="submission" date="2018-04" db="EMBL/GenBank/DDBJ databases">
        <title>Genomic Encyclopedia of Archaeal and Bacterial Type Strains, Phase II (KMG-II): from individual species to whole genera.</title>
        <authorList>
            <person name="Goeker M."/>
        </authorList>
    </citation>
    <scope>NUCLEOTIDE SEQUENCE [LARGE SCALE GENOMIC DNA]</scope>
    <source>
        <strain evidence="1 2">DSM 45169</strain>
    </source>
</reference>
<evidence type="ECO:0000313" key="2">
    <source>
        <dbReference type="Proteomes" id="UP000241639"/>
    </source>
</evidence>
<gene>
    <name evidence="1" type="ORF">C8J48_0285</name>
</gene>